<reference evidence="1 2" key="1">
    <citation type="submission" date="2019-08" db="EMBL/GenBank/DDBJ databases">
        <title>In-depth cultivation of the pig gut microbiome towards novel bacterial diversity and tailored functional studies.</title>
        <authorList>
            <person name="Wylensek D."/>
            <person name="Hitch T.C.A."/>
            <person name="Clavel T."/>
        </authorList>
    </citation>
    <scope>NUCLEOTIDE SEQUENCE [LARGE SCALE GENOMIC DNA]</scope>
    <source>
        <strain evidence="1 2">WB03_NA08</strain>
    </source>
</reference>
<accession>A0A6N7W3G4</accession>
<name>A0A6N7W3G4_9ACTO</name>
<dbReference type="EMBL" id="VULO01000003">
    <property type="protein sequence ID" value="MSS83835.1"/>
    <property type="molecule type" value="Genomic_DNA"/>
</dbReference>
<dbReference type="AlphaFoldDB" id="A0A6N7W3G4"/>
<dbReference type="RefSeq" id="WP_154543630.1">
    <property type="nucleotide sequence ID" value="NZ_VULO01000003.1"/>
</dbReference>
<organism evidence="1 2">
    <name type="scientific">Scrofimicrobium canadense</name>
    <dbReference type="NCBI Taxonomy" id="2652290"/>
    <lineage>
        <taxon>Bacteria</taxon>
        <taxon>Bacillati</taxon>
        <taxon>Actinomycetota</taxon>
        <taxon>Actinomycetes</taxon>
        <taxon>Actinomycetales</taxon>
        <taxon>Actinomycetaceae</taxon>
        <taxon>Scrofimicrobium</taxon>
    </lineage>
</organism>
<evidence type="ECO:0000313" key="2">
    <source>
        <dbReference type="Proteomes" id="UP000470875"/>
    </source>
</evidence>
<comment type="caution">
    <text evidence="1">The sequence shown here is derived from an EMBL/GenBank/DDBJ whole genome shotgun (WGS) entry which is preliminary data.</text>
</comment>
<proteinExistence type="predicted"/>
<gene>
    <name evidence="1" type="ORF">FYJ24_03475</name>
</gene>
<sequence length="130" mass="14531">MRIFLPLKASELCDVRPPRRDGMCPLENSDDAAEEALYEAAFASMELSFAEGVLPVRVVAVGEGPLTTWDDVESFHVESERGIAIARRMLHIEDQEVLDAAVEEIFEQPLHWYDVTELPLLRSVLGSCDS</sequence>
<evidence type="ECO:0000313" key="1">
    <source>
        <dbReference type="EMBL" id="MSS83835.1"/>
    </source>
</evidence>
<dbReference type="Proteomes" id="UP000470875">
    <property type="component" value="Unassembled WGS sequence"/>
</dbReference>
<protein>
    <submittedName>
        <fullName evidence="1">Uncharacterized protein</fullName>
    </submittedName>
</protein>
<keyword evidence="2" id="KW-1185">Reference proteome</keyword>